<name>A0A1M7PCT1_9HYPH</name>
<organism evidence="1 2">
    <name type="scientific">Roseibium suaedae</name>
    <dbReference type="NCBI Taxonomy" id="735517"/>
    <lineage>
        <taxon>Bacteria</taxon>
        <taxon>Pseudomonadati</taxon>
        <taxon>Pseudomonadota</taxon>
        <taxon>Alphaproteobacteria</taxon>
        <taxon>Hyphomicrobiales</taxon>
        <taxon>Stappiaceae</taxon>
        <taxon>Roseibium</taxon>
    </lineage>
</organism>
<dbReference type="AlphaFoldDB" id="A0A1M7PCT1"/>
<reference evidence="1 2" key="1">
    <citation type="submission" date="2016-11" db="EMBL/GenBank/DDBJ databases">
        <authorList>
            <person name="Jaros S."/>
            <person name="Januszkiewicz K."/>
            <person name="Wedrychowicz H."/>
        </authorList>
    </citation>
    <scope>NUCLEOTIDE SEQUENCE [LARGE SCALE GENOMIC DNA]</scope>
    <source>
        <strain evidence="1 2">DSM 22153</strain>
    </source>
</reference>
<dbReference type="RefSeq" id="WP_073015430.1">
    <property type="nucleotide sequence ID" value="NZ_FRBW01000007.1"/>
</dbReference>
<keyword evidence="2" id="KW-1185">Reference proteome</keyword>
<proteinExistence type="predicted"/>
<evidence type="ECO:0000313" key="1">
    <source>
        <dbReference type="EMBL" id="SHN14767.1"/>
    </source>
</evidence>
<protein>
    <submittedName>
        <fullName evidence="1">Uncharacterized protein</fullName>
    </submittedName>
</protein>
<gene>
    <name evidence="1" type="ORF">SAMN05444272_4305</name>
</gene>
<dbReference type="EMBL" id="FRBW01000007">
    <property type="protein sequence ID" value="SHN14767.1"/>
    <property type="molecule type" value="Genomic_DNA"/>
</dbReference>
<sequence length="261" mass="30461">MKLYYELWKKKHYKFLKFSLCYIRYYSNHLVVIWIVATVFSSHSFAGQIDCNRYRHGQLFETIISNEPYGSKRTKIRFDPAYLNELMIFGMPVARETQKQRVKTSELFDIDVFTGRPVGRETYKAKNIGPGMETHFRLLVNQLHSLDVWERIYITAGIGLKKPRPELNFMNHTDNGLEEFTSSEMPKNWKDRDDYFVLKVNGRVEGIVVCNKEIGHITNPQCTLNSSAGILTYSADFRRSLINDLRSIKDQSDSFSICLTQ</sequence>
<evidence type="ECO:0000313" key="2">
    <source>
        <dbReference type="Proteomes" id="UP000186002"/>
    </source>
</evidence>
<accession>A0A1M7PCT1</accession>
<dbReference type="Proteomes" id="UP000186002">
    <property type="component" value="Unassembled WGS sequence"/>
</dbReference>